<accession>A0ABP5F8N4</accession>
<sequence length="62" mass="6600">MSPKAEESAVKPQRGTLVQYQGKTYKVLDYIGETKVAIRPHPAGGVEEWVAATDLVSGGGEV</sequence>
<comment type="caution">
    <text evidence="1">The sequence shown here is derived from an EMBL/GenBank/DDBJ whole genome shotgun (WGS) entry which is preliminary data.</text>
</comment>
<protein>
    <submittedName>
        <fullName evidence="1">Uncharacterized protein</fullName>
    </submittedName>
</protein>
<proteinExistence type="predicted"/>
<name>A0ABP5F8N4_9ACTN</name>
<keyword evidence="2" id="KW-1185">Reference proteome</keyword>
<dbReference type="RefSeq" id="WP_344664971.1">
    <property type="nucleotide sequence ID" value="NZ_BAAAQN010000007.1"/>
</dbReference>
<dbReference type="EMBL" id="BAAAQN010000007">
    <property type="protein sequence ID" value="GAA2020886.1"/>
    <property type="molecule type" value="Genomic_DNA"/>
</dbReference>
<reference evidence="2" key="1">
    <citation type="journal article" date="2019" name="Int. J. Syst. Evol. Microbiol.">
        <title>The Global Catalogue of Microorganisms (GCM) 10K type strain sequencing project: providing services to taxonomists for standard genome sequencing and annotation.</title>
        <authorList>
            <consortium name="The Broad Institute Genomics Platform"/>
            <consortium name="The Broad Institute Genome Sequencing Center for Infectious Disease"/>
            <person name="Wu L."/>
            <person name="Ma J."/>
        </authorList>
    </citation>
    <scope>NUCLEOTIDE SEQUENCE [LARGE SCALE GENOMIC DNA]</scope>
    <source>
        <strain evidence="2">JCM 16014</strain>
    </source>
</reference>
<dbReference type="Proteomes" id="UP001500751">
    <property type="component" value="Unassembled WGS sequence"/>
</dbReference>
<evidence type="ECO:0000313" key="2">
    <source>
        <dbReference type="Proteomes" id="UP001500751"/>
    </source>
</evidence>
<organism evidence="1 2">
    <name type="scientific">Catenulispora yoronensis</name>
    <dbReference type="NCBI Taxonomy" id="450799"/>
    <lineage>
        <taxon>Bacteria</taxon>
        <taxon>Bacillati</taxon>
        <taxon>Actinomycetota</taxon>
        <taxon>Actinomycetes</taxon>
        <taxon>Catenulisporales</taxon>
        <taxon>Catenulisporaceae</taxon>
        <taxon>Catenulispora</taxon>
    </lineage>
</organism>
<gene>
    <name evidence="1" type="ORF">GCM10009839_17140</name>
</gene>
<evidence type="ECO:0000313" key="1">
    <source>
        <dbReference type="EMBL" id="GAA2020886.1"/>
    </source>
</evidence>